<protein>
    <submittedName>
        <fullName evidence="2">Uncharacterized protein</fullName>
    </submittedName>
</protein>
<dbReference type="PANTHER" id="PTHR31170">
    <property type="entry name" value="BNAC04G53230D PROTEIN"/>
    <property type="match status" value="1"/>
</dbReference>
<organism evidence="2 3">
    <name type="scientific">Rhynchospora tenuis</name>
    <dbReference type="NCBI Taxonomy" id="198213"/>
    <lineage>
        <taxon>Eukaryota</taxon>
        <taxon>Viridiplantae</taxon>
        <taxon>Streptophyta</taxon>
        <taxon>Embryophyta</taxon>
        <taxon>Tracheophyta</taxon>
        <taxon>Spermatophyta</taxon>
        <taxon>Magnoliopsida</taxon>
        <taxon>Liliopsida</taxon>
        <taxon>Poales</taxon>
        <taxon>Cyperaceae</taxon>
        <taxon>Cyperoideae</taxon>
        <taxon>Rhynchosporeae</taxon>
        <taxon>Rhynchospora</taxon>
    </lineage>
</organism>
<keyword evidence="3" id="KW-1185">Reference proteome</keyword>
<dbReference type="InterPro" id="IPR004158">
    <property type="entry name" value="DUF247_pln"/>
</dbReference>
<keyword evidence="1" id="KW-1133">Transmembrane helix</keyword>
<dbReference type="Proteomes" id="UP001210211">
    <property type="component" value="Unassembled WGS sequence"/>
</dbReference>
<sequence length="627" mass="71731">MEKFANSIRQELKIDCPTVVLDNGKSRQFWYLYKIPRSMGSIYPEAFKPNVVSIGPYHRGSPFLKGMEIEKRQFLELNLWSKGNNAWALYVEDMAKMEGDARDYYPELGTSTDSQEFVSMMLLDGYYILGLLYPWSFVKVHSNEARNTVDVWHDLLLLENQIPFSVVERIYEQWAQDFGDHEQTKIKRLRDQATSLIESVLCYLSIPFAIDPCQRPEKIEHLLHLFHTYFKPTKLCSCTSAIDNHASTNITLNLLSQYSFHRLASLFNQFVLIISFWVCNLYNRRQQQSECSESTCQNSMHWHLHLHRAVQYDEVGIKFRAKETTGHNQHSLLDIIFSNNVLEIPCLCVDESTAWLFGNLIAFEQTNRPIEKDVTAYVMFMSQLMDTPEDVALLSREGIVRHQLNNRDVSTLFANLAREVMFDFECEYHLRQVRTALEERFRRPKKMWRVFKLRHFSSPLAWLAALVAFVCSVIQALFSILAYVRPPNASSPQLTSASAGISLNTQLALGWAIFFYLINGFGSTLVRLQAVNGRRSRAAPSTRACLEILCDRTGPPCDRTALEPGMEPSLKPPLGVGVGFGALCGRTEGPCGRTKVIGPNLGHVHLSMAQNKPVRWHGIPVRPHRVI</sequence>
<dbReference type="AlphaFoldDB" id="A0AAD5W975"/>
<evidence type="ECO:0000313" key="2">
    <source>
        <dbReference type="EMBL" id="KAJ3684521.1"/>
    </source>
</evidence>
<name>A0AAD5W975_9POAL</name>
<comment type="caution">
    <text evidence="2">The sequence shown here is derived from an EMBL/GenBank/DDBJ whole genome shotgun (WGS) entry which is preliminary data.</text>
</comment>
<proteinExistence type="predicted"/>
<reference evidence="2 3" key="1">
    <citation type="journal article" date="2022" name="Cell">
        <title>Repeat-based holocentromeres influence genome architecture and karyotype evolution.</title>
        <authorList>
            <person name="Hofstatter P.G."/>
            <person name="Thangavel G."/>
            <person name="Lux T."/>
            <person name="Neumann P."/>
            <person name="Vondrak T."/>
            <person name="Novak P."/>
            <person name="Zhang M."/>
            <person name="Costa L."/>
            <person name="Castellani M."/>
            <person name="Scott A."/>
            <person name="Toegelov H."/>
            <person name="Fuchs J."/>
            <person name="Mata-Sucre Y."/>
            <person name="Dias Y."/>
            <person name="Vanzela A.L.L."/>
            <person name="Huettel B."/>
            <person name="Almeida C.C.S."/>
            <person name="Simkova H."/>
            <person name="Souza G."/>
            <person name="Pedrosa-Harand A."/>
            <person name="Macas J."/>
            <person name="Mayer K.F.X."/>
            <person name="Houben A."/>
            <person name="Marques A."/>
        </authorList>
    </citation>
    <scope>NUCLEOTIDE SEQUENCE [LARGE SCALE GENOMIC DNA]</scope>
    <source>
        <strain evidence="2">RhyTen1mFocal</strain>
    </source>
</reference>
<dbReference type="PANTHER" id="PTHR31170:SF18">
    <property type="entry name" value="(WILD MALAYSIAN BANANA) HYPOTHETICAL PROTEIN"/>
    <property type="match status" value="1"/>
</dbReference>
<dbReference type="Pfam" id="PF03140">
    <property type="entry name" value="DUF247"/>
    <property type="match status" value="1"/>
</dbReference>
<evidence type="ECO:0000256" key="1">
    <source>
        <dbReference type="SAM" id="Phobius"/>
    </source>
</evidence>
<accession>A0AAD5W975</accession>
<keyword evidence="1" id="KW-0472">Membrane</keyword>
<dbReference type="EMBL" id="JAMRDG010000002">
    <property type="protein sequence ID" value="KAJ3684521.1"/>
    <property type="molecule type" value="Genomic_DNA"/>
</dbReference>
<evidence type="ECO:0000313" key="3">
    <source>
        <dbReference type="Proteomes" id="UP001210211"/>
    </source>
</evidence>
<feature type="transmembrane region" description="Helical" evidence="1">
    <location>
        <begin position="460"/>
        <end position="484"/>
    </location>
</feature>
<gene>
    <name evidence="2" type="ORF">LUZ61_013685</name>
</gene>
<keyword evidence="1" id="KW-0812">Transmembrane</keyword>